<evidence type="ECO:0000256" key="1">
    <source>
        <dbReference type="SAM" id="MobiDB-lite"/>
    </source>
</evidence>
<dbReference type="AlphaFoldDB" id="A0A3P7N7Q0"/>
<organism evidence="2 3">
    <name type="scientific">Cylicostephanus goldi</name>
    <name type="common">Nematode worm</name>
    <dbReference type="NCBI Taxonomy" id="71465"/>
    <lineage>
        <taxon>Eukaryota</taxon>
        <taxon>Metazoa</taxon>
        <taxon>Ecdysozoa</taxon>
        <taxon>Nematoda</taxon>
        <taxon>Chromadorea</taxon>
        <taxon>Rhabditida</taxon>
        <taxon>Rhabditina</taxon>
        <taxon>Rhabditomorpha</taxon>
        <taxon>Strongyloidea</taxon>
        <taxon>Strongylidae</taxon>
        <taxon>Cylicostephanus</taxon>
    </lineage>
</organism>
<proteinExistence type="predicted"/>
<keyword evidence="3" id="KW-1185">Reference proteome</keyword>
<gene>
    <name evidence="2" type="ORF">CGOC_LOCUS11827</name>
</gene>
<evidence type="ECO:0000313" key="2">
    <source>
        <dbReference type="EMBL" id="VDN31458.1"/>
    </source>
</evidence>
<evidence type="ECO:0000313" key="3">
    <source>
        <dbReference type="Proteomes" id="UP000271889"/>
    </source>
</evidence>
<sequence length="31" mass="3686">MKEEERQKRGLQKDKEAGKEVNREAEVWQVG</sequence>
<name>A0A3P7N7Q0_CYLGO</name>
<dbReference type="EMBL" id="UYRV01119005">
    <property type="protein sequence ID" value="VDN31458.1"/>
    <property type="molecule type" value="Genomic_DNA"/>
</dbReference>
<reference evidence="2 3" key="1">
    <citation type="submission" date="2018-11" db="EMBL/GenBank/DDBJ databases">
        <authorList>
            <consortium name="Pathogen Informatics"/>
        </authorList>
    </citation>
    <scope>NUCLEOTIDE SEQUENCE [LARGE SCALE GENOMIC DNA]</scope>
</reference>
<accession>A0A3P7N7Q0</accession>
<dbReference type="Proteomes" id="UP000271889">
    <property type="component" value="Unassembled WGS sequence"/>
</dbReference>
<feature type="region of interest" description="Disordered" evidence="1">
    <location>
        <begin position="1"/>
        <end position="31"/>
    </location>
</feature>
<protein>
    <submittedName>
        <fullName evidence="2">Uncharacterized protein</fullName>
    </submittedName>
</protein>